<dbReference type="Gene3D" id="3.40.50.150">
    <property type="entry name" value="Vaccinia Virus protein VP39"/>
    <property type="match status" value="1"/>
</dbReference>
<gene>
    <name evidence="1" type="ORF">ASPWEDRAFT_34267</name>
</gene>
<dbReference type="InterPro" id="IPR036390">
    <property type="entry name" value="WH_DNA-bd_sf"/>
</dbReference>
<accession>A0A1L9S0U2</accession>
<evidence type="ECO:0008006" key="3">
    <source>
        <dbReference type="Google" id="ProtNLM"/>
    </source>
</evidence>
<dbReference type="STRING" id="1073089.A0A1L9S0U2"/>
<dbReference type="EMBL" id="KV878209">
    <property type="protein sequence ID" value="OJJ40787.1"/>
    <property type="molecule type" value="Genomic_DNA"/>
</dbReference>
<dbReference type="SUPFAM" id="SSF46785">
    <property type="entry name" value="Winged helix' DNA-binding domain"/>
    <property type="match status" value="1"/>
</dbReference>
<dbReference type="VEuPathDB" id="FungiDB:ASPWEDRAFT_34267"/>
<evidence type="ECO:0000313" key="2">
    <source>
        <dbReference type="Proteomes" id="UP000184383"/>
    </source>
</evidence>
<dbReference type="InterPro" id="IPR029063">
    <property type="entry name" value="SAM-dependent_MTases_sf"/>
</dbReference>
<dbReference type="GeneID" id="63749808"/>
<dbReference type="AlphaFoldDB" id="A0A1L9S0U2"/>
<dbReference type="Gene3D" id="1.10.10.10">
    <property type="entry name" value="Winged helix-like DNA-binding domain superfamily/Winged helix DNA-binding domain"/>
    <property type="match status" value="1"/>
</dbReference>
<proteinExistence type="predicted"/>
<dbReference type="RefSeq" id="XP_040694463.1">
    <property type="nucleotide sequence ID" value="XM_040833960.1"/>
</dbReference>
<dbReference type="InterPro" id="IPR036388">
    <property type="entry name" value="WH-like_DNA-bd_sf"/>
</dbReference>
<dbReference type="OrthoDB" id="1606438at2759"/>
<reference evidence="2" key="1">
    <citation type="journal article" date="2017" name="Genome Biol.">
        <title>Comparative genomics reveals high biological diversity and specific adaptations in the industrially and medically important fungal genus Aspergillus.</title>
        <authorList>
            <person name="de Vries R.P."/>
            <person name="Riley R."/>
            <person name="Wiebenga A."/>
            <person name="Aguilar-Osorio G."/>
            <person name="Amillis S."/>
            <person name="Uchima C.A."/>
            <person name="Anderluh G."/>
            <person name="Asadollahi M."/>
            <person name="Askin M."/>
            <person name="Barry K."/>
            <person name="Battaglia E."/>
            <person name="Bayram O."/>
            <person name="Benocci T."/>
            <person name="Braus-Stromeyer S.A."/>
            <person name="Caldana C."/>
            <person name="Canovas D."/>
            <person name="Cerqueira G.C."/>
            <person name="Chen F."/>
            <person name="Chen W."/>
            <person name="Choi C."/>
            <person name="Clum A."/>
            <person name="Dos Santos R.A."/>
            <person name="Damasio A.R."/>
            <person name="Diallinas G."/>
            <person name="Emri T."/>
            <person name="Fekete E."/>
            <person name="Flipphi M."/>
            <person name="Freyberg S."/>
            <person name="Gallo A."/>
            <person name="Gournas C."/>
            <person name="Habgood R."/>
            <person name="Hainaut M."/>
            <person name="Harispe M.L."/>
            <person name="Henrissat B."/>
            <person name="Hilden K.S."/>
            <person name="Hope R."/>
            <person name="Hossain A."/>
            <person name="Karabika E."/>
            <person name="Karaffa L."/>
            <person name="Karanyi Z."/>
            <person name="Krasevec N."/>
            <person name="Kuo A."/>
            <person name="Kusch H."/>
            <person name="LaButti K."/>
            <person name="Lagendijk E.L."/>
            <person name="Lapidus A."/>
            <person name="Levasseur A."/>
            <person name="Lindquist E."/>
            <person name="Lipzen A."/>
            <person name="Logrieco A.F."/>
            <person name="MacCabe A."/>
            <person name="Maekelae M.R."/>
            <person name="Malavazi I."/>
            <person name="Melin P."/>
            <person name="Meyer V."/>
            <person name="Mielnichuk N."/>
            <person name="Miskei M."/>
            <person name="Molnar A.P."/>
            <person name="Mule G."/>
            <person name="Ngan C.Y."/>
            <person name="Orejas M."/>
            <person name="Orosz E."/>
            <person name="Ouedraogo J.P."/>
            <person name="Overkamp K.M."/>
            <person name="Park H.-S."/>
            <person name="Perrone G."/>
            <person name="Piumi F."/>
            <person name="Punt P.J."/>
            <person name="Ram A.F."/>
            <person name="Ramon A."/>
            <person name="Rauscher S."/>
            <person name="Record E."/>
            <person name="Riano-Pachon D.M."/>
            <person name="Robert V."/>
            <person name="Roehrig J."/>
            <person name="Ruller R."/>
            <person name="Salamov A."/>
            <person name="Salih N.S."/>
            <person name="Samson R.A."/>
            <person name="Sandor E."/>
            <person name="Sanguinetti M."/>
            <person name="Schuetze T."/>
            <person name="Sepcic K."/>
            <person name="Shelest E."/>
            <person name="Sherlock G."/>
            <person name="Sophianopoulou V."/>
            <person name="Squina F.M."/>
            <person name="Sun H."/>
            <person name="Susca A."/>
            <person name="Todd R.B."/>
            <person name="Tsang A."/>
            <person name="Unkles S.E."/>
            <person name="van de Wiele N."/>
            <person name="van Rossen-Uffink D."/>
            <person name="Oliveira J.V."/>
            <person name="Vesth T.C."/>
            <person name="Visser J."/>
            <person name="Yu J.-H."/>
            <person name="Zhou M."/>
            <person name="Andersen M.R."/>
            <person name="Archer D.B."/>
            <person name="Baker S.E."/>
            <person name="Benoit I."/>
            <person name="Brakhage A.A."/>
            <person name="Braus G.H."/>
            <person name="Fischer R."/>
            <person name="Frisvad J.C."/>
            <person name="Goldman G.H."/>
            <person name="Houbraken J."/>
            <person name="Oakley B."/>
            <person name="Pocsi I."/>
            <person name="Scazzocchio C."/>
            <person name="Seiboth B."/>
            <person name="vanKuyk P.A."/>
            <person name="Wortman J."/>
            <person name="Dyer P.S."/>
            <person name="Grigoriev I.V."/>
        </authorList>
    </citation>
    <scope>NUCLEOTIDE SEQUENCE [LARGE SCALE GENOMIC DNA]</scope>
    <source>
        <strain evidence="2">DTO 134E9</strain>
    </source>
</reference>
<dbReference type="PANTHER" id="PTHR43712:SF15">
    <property type="entry name" value="MONODICTYPHENONE CLUSTER TRANSCRIPTIONAL COACTIVATOR MDPA"/>
    <property type="match status" value="1"/>
</dbReference>
<organism evidence="1 2">
    <name type="scientific">Aspergillus wentii DTO 134E9</name>
    <dbReference type="NCBI Taxonomy" id="1073089"/>
    <lineage>
        <taxon>Eukaryota</taxon>
        <taxon>Fungi</taxon>
        <taxon>Dikarya</taxon>
        <taxon>Ascomycota</taxon>
        <taxon>Pezizomycotina</taxon>
        <taxon>Eurotiomycetes</taxon>
        <taxon>Eurotiomycetidae</taxon>
        <taxon>Eurotiales</taxon>
        <taxon>Aspergillaceae</taxon>
        <taxon>Aspergillus</taxon>
        <taxon>Aspergillus subgen. Cremei</taxon>
    </lineage>
</organism>
<dbReference type="Proteomes" id="UP000184383">
    <property type="component" value="Unassembled WGS sequence"/>
</dbReference>
<name>A0A1L9S0U2_ASPWE</name>
<sequence>MHQKKLIVLEMPHWQVSPSSRYCWLVRRTFYSKWLVKYTQLFSTPEYRDSANSDCIKQTQVLACIQWLGEFQVPACIPLDGSAVMKDVADLIGVPESQFSRIVRMATTAGFLHEPQPGYIAHSALSAAFVTKPSYLDAAMFLAGTAAPAALQMPAVTKQCSGPSKNDALNVASHSPPFANPGETQLPRLQRQWDAYLRYGAGYICNTATDILTCLEPLRMKNASVVEVGARSTERAIALANEYPTLHFTVQLNSAHASPPIRNGASTLKLDRTRHPRVTIQHRVPGTPQTIQDAAVYIINFPSPTPGISSTSLAAQISSELRAHLNALCLNRSATLVITAPSFPERGSASSEAATLTRIRDLSLLQLANERELEISEAMNLLDGATDGEGRLVLVNKVRSAAKNGAVALEVKYRAYTDR</sequence>
<evidence type="ECO:0000313" key="1">
    <source>
        <dbReference type="EMBL" id="OJJ40787.1"/>
    </source>
</evidence>
<protein>
    <recommendedName>
        <fullName evidence="3">O-methyltransferase domain-containing protein</fullName>
    </recommendedName>
</protein>
<keyword evidence="2" id="KW-1185">Reference proteome</keyword>
<dbReference type="PANTHER" id="PTHR43712">
    <property type="entry name" value="PUTATIVE (AFU_ORTHOLOGUE AFUA_4G14580)-RELATED"/>
    <property type="match status" value="1"/>
</dbReference>